<sequence>MFRLLTLAILLTAVNGIDGHHDGFARILAPLAPDSLPYAQPQPEIVPVYPIGRGWWDDWSSSSESYERRDRRHRNHGKKVQQNRCKDLRETCDNADFPCSLPTISYFYHEDIKMAYINCKNYLYLEKGMALLTGQNTWLSEGIPAAKVAMCGRDGKWKAANQIGVVEVFDIVRCAEVE</sequence>
<keyword evidence="1" id="KW-0732">Signal</keyword>
<dbReference type="AlphaFoldDB" id="A0A3P7J6L3"/>
<evidence type="ECO:0008006" key="4">
    <source>
        <dbReference type="Google" id="ProtNLM"/>
    </source>
</evidence>
<protein>
    <recommendedName>
        <fullName evidence="4">C-type lectin domain-containing protein</fullName>
    </recommendedName>
</protein>
<evidence type="ECO:0000256" key="1">
    <source>
        <dbReference type="SAM" id="SignalP"/>
    </source>
</evidence>
<reference evidence="2 3" key="1">
    <citation type="submission" date="2018-11" db="EMBL/GenBank/DDBJ databases">
        <authorList>
            <consortium name="Pathogen Informatics"/>
        </authorList>
    </citation>
    <scope>NUCLEOTIDE SEQUENCE [LARGE SCALE GENOMIC DNA]</scope>
</reference>
<dbReference type="EMBL" id="UYYB01110520">
    <property type="protein sequence ID" value="VDM80881.1"/>
    <property type="molecule type" value="Genomic_DNA"/>
</dbReference>
<feature type="chain" id="PRO_5017926968" description="C-type lectin domain-containing protein" evidence="1">
    <location>
        <begin position="20"/>
        <end position="178"/>
    </location>
</feature>
<dbReference type="Proteomes" id="UP000270094">
    <property type="component" value="Unassembled WGS sequence"/>
</dbReference>
<gene>
    <name evidence="2" type="ORF">SVUK_LOCUS15879</name>
</gene>
<keyword evidence="3" id="KW-1185">Reference proteome</keyword>
<evidence type="ECO:0000313" key="3">
    <source>
        <dbReference type="Proteomes" id="UP000270094"/>
    </source>
</evidence>
<evidence type="ECO:0000313" key="2">
    <source>
        <dbReference type="EMBL" id="VDM80881.1"/>
    </source>
</evidence>
<dbReference type="OrthoDB" id="5906904at2759"/>
<feature type="signal peptide" evidence="1">
    <location>
        <begin position="1"/>
        <end position="19"/>
    </location>
</feature>
<organism evidence="2 3">
    <name type="scientific">Strongylus vulgaris</name>
    <name type="common">Blood worm</name>
    <dbReference type="NCBI Taxonomy" id="40348"/>
    <lineage>
        <taxon>Eukaryota</taxon>
        <taxon>Metazoa</taxon>
        <taxon>Ecdysozoa</taxon>
        <taxon>Nematoda</taxon>
        <taxon>Chromadorea</taxon>
        <taxon>Rhabditida</taxon>
        <taxon>Rhabditina</taxon>
        <taxon>Rhabditomorpha</taxon>
        <taxon>Strongyloidea</taxon>
        <taxon>Strongylidae</taxon>
        <taxon>Strongylus</taxon>
    </lineage>
</organism>
<proteinExistence type="predicted"/>
<accession>A0A3P7J6L3</accession>
<name>A0A3P7J6L3_STRVU</name>